<evidence type="ECO:0000313" key="3">
    <source>
        <dbReference type="Proteomes" id="UP000318878"/>
    </source>
</evidence>
<reference evidence="2 3" key="1">
    <citation type="submission" date="2019-02" db="EMBL/GenBank/DDBJ databases">
        <title>Deep-cultivation of Planctomycetes and their phenomic and genomic characterization uncovers novel biology.</title>
        <authorList>
            <person name="Wiegand S."/>
            <person name="Jogler M."/>
            <person name="Boedeker C."/>
            <person name="Pinto D."/>
            <person name="Vollmers J."/>
            <person name="Rivas-Marin E."/>
            <person name="Kohn T."/>
            <person name="Peeters S.H."/>
            <person name="Heuer A."/>
            <person name="Rast P."/>
            <person name="Oberbeckmann S."/>
            <person name="Bunk B."/>
            <person name="Jeske O."/>
            <person name="Meyerdierks A."/>
            <person name="Storesund J.E."/>
            <person name="Kallscheuer N."/>
            <person name="Luecker S."/>
            <person name="Lage O.M."/>
            <person name="Pohl T."/>
            <person name="Merkel B.J."/>
            <person name="Hornburger P."/>
            <person name="Mueller R.-W."/>
            <person name="Bruemmer F."/>
            <person name="Labrenz M."/>
            <person name="Spormann A.M."/>
            <person name="Op Den Camp H."/>
            <person name="Overmann J."/>
            <person name="Amann R."/>
            <person name="Jetten M.S.M."/>
            <person name="Mascher T."/>
            <person name="Medema M.H."/>
            <person name="Devos D.P."/>
            <person name="Kaster A.-K."/>
            <person name="Ovreas L."/>
            <person name="Rohde M."/>
            <person name="Galperin M.Y."/>
            <person name="Jogler C."/>
        </authorList>
    </citation>
    <scope>NUCLEOTIDE SEQUENCE [LARGE SCALE GENOMIC DNA]</scope>
    <source>
        <strain evidence="2 3">Enr8</strain>
    </source>
</reference>
<feature type="chain" id="PRO_5022907851" evidence="1">
    <location>
        <begin position="23"/>
        <end position="153"/>
    </location>
</feature>
<keyword evidence="1" id="KW-0732">Signal</keyword>
<dbReference type="RefSeq" id="WP_186767715.1">
    <property type="nucleotide sequence ID" value="NZ_SJPF01000004.1"/>
</dbReference>
<protein>
    <submittedName>
        <fullName evidence="2">Uncharacterized protein</fullName>
    </submittedName>
</protein>
<gene>
    <name evidence="2" type="ORF">Enr8_34780</name>
</gene>
<keyword evidence="3" id="KW-1185">Reference proteome</keyword>
<evidence type="ECO:0000313" key="2">
    <source>
        <dbReference type="EMBL" id="TWT31556.1"/>
    </source>
</evidence>
<accession>A0A5C5UYW3</accession>
<name>A0A5C5UYW3_9BACT</name>
<dbReference type="EMBL" id="SJPF01000004">
    <property type="protein sequence ID" value="TWT31556.1"/>
    <property type="molecule type" value="Genomic_DNA"/>
</dbReference>
<organism evidence="2 3">
    <name type="scientific">Blastopirellula retiformator</name>
    <dbReference type="NCBI Taxonomy" id="2527970"/>
    <lineage>
        <taxon>Bacteria</taxon>
        <taxon>Pseudomonadati</taxon>
        <taxon>Planctomycetota</taxon>
        <taxon>Planctomycetia</taxon>
        <taxon>Pirellulales</taxon>
        <taxon>Pirellulaceae</taxon>
        <taxon>Blastopirellula</taxon>
    </lineage>
</organism>
<dbReference type="AlphaFoldDB" id="A0A5C5UYW3"/>
<comment type="caution">
    <text evidence="2">The sequence shown here is derived from an EMBL/GenBank/DDBJ whole genome shotgun (WGS) entry which is preliminary data.</text>
</comment>
<sequence length="153" mass="16749" precursor="true">MNVLRVAAGLGLVLAAASSSLGQEWLTAPSFYSHSDHTGDRVAQYAPDPIVEQPYDPTYLRSGYRQFQSTIRGAGGSVDNYHVVEEWGRPVRPYGEWLHPYRPYSVPYQLWGAPYQGLGPTFNLGPRVLPYRNAPAGGYGPGGGYPGYRNGSI</sequence>
<proteinExistence type="predicted"/>
<feature type="signal peptide" evidence="1">
    <location>
        <begin position="1"/>
        <end position="22"/>
    </location>
</feature>
<evidence type="ECO:0000256" key="1">
    <source>
        <dbReference type="SAM" id="SignalP"/>
    </source>
</evidence>
<dbReference type="Proteomes" id="UP000318878">
    <property type="component" value="Unassembled WGS sequence"/>
</dbReference>